<evidence type="ECO:0000256" key="1">
    <source>
        <dbReference type="SAM" id="Coils"/>
    </source>
</evidence>
<dbReference type="AlphaFoldDB" id="A0A174TNZ1"/>
<dbReference type="Proteomes" id="UP000095563">
    <property type="component" value="Unassembled WGS sequence"/>
</dbReference>
<sequence length="189" mass="22140">MPFFDKFRSKKKMALKQYDEINEIKGLLDESKFEVLSLFETLNSLNDNLKKAKLESNDLDSKIKLSIKKGNEKLSKKAIEKKLYKDYEIKSLKLSISYIEDSKSNVESFFNDLNSEYKKIITIYEDAKDLALFSKFNKNMINSISNFKKILFNLNMLLLDIEEKLSENNIKPSISIDFNSEIENYKNLI</sequence>
<dbReference type="EMBL" id="CZBO01000003">
    <property type="protein sequence ID" value="CUQ11572.1"/>
    <property type="molecule type" value="Genomic_DNA"/>
</dbReference>
<feature type="coiled-coil region" evidence="1">
    <location>
        <begin position="35"/>
        <end position="62"/>
    </location>
</feature>
<accession>A0A174TNZ1</accession>
<reference evidence="2 3" key="1">
    <citation type="submission" date="2015-09" db="EMBL/GenBank/DDBJ databases">
        <authorList>
            <consortium name="Pathogen Informatics"/>
        </authorList>
    </citation>
    <scope>NUCLEOTIDE SEQUENCE [LARGE SCALE GENOMIC DNA]</scope>
    <source>
        <strain evidence="2 3">2789STDY5834956</strain>
    </source>
</reference>
<keyword evidence="1" id="KW-0175">Coiled coil</keyword>
<gene>
    <name evidence="2" type="ORF">ERS852568_01970</name>
</gene>
<protein>
    <submittedName>
        <fullName evidence="2">Phage shock protein A (IM30), suppresses sigma54-dependent transcription</fullName>
    </submittedName>
</protein>
<evidence type="ECO:0000313" key="3">
    <source>
        <dbReference type="Proteomes" id="UP000095563"/>
    </source>
</evidence>
<organism evidence="2 3">
    <name type="scientific">Clostridium baratii</name>
    <dbReference type="NCBI Taxonomy" id="1561"/>
    <lineage>
        <taxon>Bacteria</taxon>
        <taxon>Bacillati</taxon>
        <taxon>Bacillota</taxon>
        <taxon>Clostridia</taxon>
        <taxon>Eubacteriales</taxon>
        <taxon>Clostridiaceae</taxon>
        <taxon>Clostridium</taxon>
    </lineage>
</organism>
<dbReference type="RefSeq" id="WP_055207827.1">
    <property type="nucleotide sequence ID" value="NZ_CZBO01000003.1"/>
</dbReference>
<proteinExistence type="predicted"/>
<evidence type="ECO:0000313" key="2">
    <source>
        <dbReference type="EMBL" id="CUQ11572.1"/>
    </source>
</evidence>
<name>A0A174TNZ1_9CLOT</name>